<dbReference type="Proteomes" id="UP001497623">
    <property type="component" value="Unassembled WGS sequence"/>
</dbReference>
<accession>A0AAV2PUZ7</accession>
<name>A0AAV2PUZ7_MEGNR</name>
<keyword evidence="2" id="KW-1185">Reference proteome</keyword>
<sequence>MVWHGFRHLKTHQKNKLILAISADLETRLDSLACQIRSPCDPLTLVLGNCGSSCVVFDICNSKKKKKKKKKIVQNLTILTEFENRLDLPSSKLPPFDDQIIHLGPVICFFFWNWEWFGMVLDIFNLK</sequence>
<dbReference type="AlphaFoldDB" id="A0AAV2PUZ7"/>
<organism evidence="1 2">
    <name type="scientific">Meganyctiphanes norvegica</name>
    <name type="common">Northern krill</name>
    <name type="synonym">Thysanopoda norvegica</name>
    <dbReference type="NCBI Taxonomy" id="48144"/>
    <lineage>
        <taxon>Eukaryota</taxon>
        <taxon>Metazoa</taxon>
        <taxon>Ecdysozoa</taxon>
        <taxon>Arthropoda</taxon>
        <taxon>Crustacea</taxon>
        <taxon>Multicrustacea</taxon>
        <taxon>Malacostraca</taxon>
        <taxon>Eumalacostraca</taxon>
        <taxon>Eucarida</taxon>
        <taxon>Euphausiacea</taxon>
        <taxon>Euphausiidae</taxon>
        <taxon>Meganyctiphanes</taxon>
    </lineage>
</organism>
<protein>
    <submittedName>
        <fullName evidence="1">Uncharacterized protein</fullName>
    </submittedName>
</protein>
<gene>
    <name evidence="1" type="ORF">MNOR_LOCUS4642</name>
</gene>
<reference evidence="1 2" key="1">
    <citation type="submission" date="2024-05" db="EMBL/GenBank/DDBJ databases">
        <authorList>
            <person name="Wallberg A."/>
        </authorList>
    </citation>
    <scope>NUCLEOTIDE SEQUENCE [LARGE SCALE GENOMIC DNA]</scope>
</reference>
<dbReference type="EMBL" id="CAXKWB010001713">
    <property type="protein sequence ID" value="CAL4065184.1"/>
    <property type="molecule type" value="Genomic_DNA"/>
</dbReference>
<evidence type="ECO:0000313" key="2">
    <source>
        <dbReference type="Proteomes" id="UP001497623"/>
    </source>
</evidence>
<comment type="caution">
    <text evidence="1">The sequence shown here is derived from an EMBL/GenBank/DDBJ whole genome shotgun (WGS) entry which is preliminary data.</text>
</comment>
<feature type="non-terminal residue" evidence="1">
    <location>
        <position position="127"/>
    </location>
</feature>
<evidence type="ECO:0000313" key="1">
    <source>
        <dbReference type="EMBL" id="CAL4065184.1"/>
    </source>
</evidence>
<proteinExistence type="predicted"/>